<protein>
    <submittedName>
        <fullName evidence="2">Uncharacterized protein</fullName>
    </submittedName>
</protein>
<name>A0A2U9CVX1_SCOMX</name>
<feature type="compositionally biased region" description="Polar residues" evidence="1">
    <location>
        <begin position="92"/>
        <end position="101"/>
    </location>
</feature>
<dbReference type="Proteomes" id="UP000246464">
    <property type="component" value="Chromosome 20"/>
</dbReference>
<proteinExistence type="predicted"/>
<feature type="compositionally biased region" description="Basic and acidic residues" evidence="1">
    <location>
        <begin position="102"/>
        <end position="121"/>
    </location>
</feature>
<dbReference type="AlphaFoldDB" id="A0A2U9CVX1"/>
<evidence type="ECO:0000256" key="1">
    <source>
        <dbReference type="SAM" id="MobiDB-lite"/>
    </source>
</evidence>
<organism evidence="2 3">
    <name type="scientific">Scophthalmus maximus</name>
    <name type="common">Turbot</name>
    <name type="synonym">Psetta maxima</name>
    <dbReference type="NCBI Taxonomy" id="52904"/>
    <lineage>
        <taxon>Eukaryota</taxon>
        <taxon>Metazoa</taxon>
        <taxon>Chordata</taxon>
        <taxon>Craniata</taxon>
        <taxon>Vertebrata</taxon>
        <taxon>Euteleostomi</taxon>
        <taxon>Actinopterygii</taxon>
        <taxon>Neopterygii</taxon>
        <taxon>Teleostei</taxon>
        <taxon>Neoteleostei</taxon>
        <taxon>Acanthomorphata</taxon>
        <taxon>Carangaria</taxon>
        <taxon>Pleuronectiformes</taxon>
        <taxon>Pleuronectoidei</taxon>
        <taxon>Scophthalmidae</taxon>
        <taxon>Scophthalmus</taxon>
    </lineage>
</organism>
<dbReference type="EMBL" id="CP026262">
    <property type="protein sequence ID" value="AWP20140.1"/>
    <property type="molecule type" value="Genomic_DNA"/>
</dbReference>
<evidence type="ECO:0000313" key="3">
    <source>
        <dbReference type="Proteomes" id="UP000246464"/>
    </source>
</evidence>
<feature type="region of interest" description="Disordered" evidence="1">
    <location>
        <begin position="22"/>
        <end position="42"/>
    </location>
</feature>
<evidence type="ECO:0000313" key="2">
    <source>
        <dbReference type="EMBL" id="AWP20140.1"/>
    </source>
</evidence>
<sequence length="194" mass="22284">MRGKEVNEHNYVRVSQTGVYFESATRKPNPGHQQELDGERRELGIVRRRSLQRRSARMFTGHDWCEAHRVKESETCGNDSHCHRQWQPSLLTRSSKLTPNTDPDRIQPDRDYARDGERETTGKQTQQETRAPRQEGDQPGDEAVAGRAKELRCPAQNPDVRHCAFFAPAVRTLAVPQSFALMPSKREGEFMPFK</sequence>
<reference evidence="2 3" key="1">
    <citation type="submission" date="2017-12" db="EMBL/GenBank/DDBJ databases">
        <title>Integrating genomic resources of turbot (Scophthalmus maximus) in depth evaluation of genetic and physical mapping variation across individuals.</title>
        <authorList>
            <person name="Martinez P."/>
        </authorList>
    </citation>
    <scope>NUCLEOTIDE SEQUENCE [LARGE SCALE GENOMIC DNA]</scope>
</reference>
<accession>A0A2U9CVX1</accession>
<gene>
    <name evidence="2" type="ORF">SMAX5B_019685</name>
</gene>
<feature type="region of interest" description="Disordered" evidence="1">
    <location>
        <begin position="92"/>
        <end position="153"/>
    </location>
</feature>
<keyword evidence="3" id="KW-1185">Reference proteome</keyword>